<evidence type="ECO:0000256" key="3">
    <source>
        <dbReference type="ARBA" id="ARBA00006484"/>
    </source>
</evidence>
<dbReference type="InterPro" id="IPR049490">
    <property type="entry name" value="C883_1060-like_KR_N"/>
</dbReference>
<dbReference type="InterPro" id="IPR050091">
    <property type="entry name" value="PKS_NRPS_Biosynth_Enz"/>
</dbReference>
<feature type="domain" description="Carrier" evidence="11">
    <location>
        <begin position="2993"/>
        <end position="3067"/>
    </location>
</feature>
<dbReference type="CDD" id="cd00833">
    <property type="entry name" value="PKS"/>
    <property type="match status" value="3"/>
</dbReference>
<dbReference type="Gene3D" id="3.40.366.10">
    <property type="entry name" value="Malonyl-Coenzyme A Acyl Carrier Protein, domain 2"/>
    <property type="match status" value="2"/>
</dbReference>
<dbReference type="PROSITE" id="PS00606">
    <property type="entry name" value="KS3_1"/>
    <property type="match status" value="3"/>
</dbReference>
<name>A0A2D0JPU5_9GAMM</name>
<keyword evidence="14" id="KW-1185">Reference proteome</keyword>
<evidence type="ECO:0000313" key="13">
    <source>
        <dbReference type="EMBL" id="PHM48300.1"/>
    </source>
</evidence>
<dbReference type="InterPro" id="IPR057326">
    <property type="entry name" value="KR_dom"/>
</dbReference>
<comment type="caution">
    <text evidence="13">The sequence shown here is derived from an EMBL/GenBank/DDBJ whole genome shotgun (WGS) entry which is preliminary data.</text>
</comment>
<gene>
    <name evidence="13" type="ORF">Xmir_02372</name>
</gene>
<dbReference type="InterPro" id="IPR032821">
    <property type="entry name" value="PKS_assoc"/>
</dbReference>
<feature type="domain" description="Carrier" evidence="11">
    <location>
        <begin position="478"/>
        <end position="553"/>
    </location>
</feature>
<accession>A0A2D0JPU5</accession>
<dbReference type="Pfam" id="PF16197">
    <property type="entry name" value="KAsynt_C_assoc"/>
    <property type="match status" value="1"/>
</dbReference>
<dbReference type="UniPathway" id="UPA00094"/>
<reference evidence="13 14" key="1">
    <citation type="journal article" date="2017" name="Nat. Microbiol.">
        <title>Natural product diversity associated with the nematode symbionts Photorhabdus and Xenorhabdus.</title>
        <authorList>
            <person name="Tobias N.J."/>
            <person name="Wolff H."/>
            <person name="Djahanschiri B."/>
            <person name="Grundmann F."/>
            <person name="Kronenwerth M."/>
            <person name="Shi Y.M."/>
            <person name="Simonyi S."/>
            <person name="Grun P."/>
            <person name="Shapiro-Ilan D."/>
            <person name="Pidot S.J."/>
            <person name="Stinear T.P."/>
            <person name="Ebersberger I."/>
            <person name="Bode H.B."/>
        </authorList>
    </citation>
    <scope>NUCLEOTIDE SEQUENCE [LARGE SCALE GENOMIC DNA]</scope>
    <source>
        <strain evidence="13 14">DSM 17902</strain>
    </source>
</reference>
<dbReference type="SUPFAM" id="SSF55048">
    <property type="entry name" value="Probable ACP-binding domain of malonyl-CoA ACP transacylase"/>
    <property type="match status" value="1"/>
</dbReference>
<dbReference type="InterPro" id="IPR054514">
    <property type="entry name" value="RhiE-like_linker"/>
</dbReference>
<dbReference type="InterPro" id="IPR006162">
    <property type="entry name" value="Ppantetheine_attach_site"/>
</dbReference>
<dbReference type="InterPro" id="IPR018201">
    <property type="entry name" value="Ketoacyl_synth_AS"/>
</dbReference>
<keyword evidence="9" id="KW-0443">Lipid metabolism</keyword>
<dbReference type="InterPro" id="IPR016035">
    <property type="entry name" value="Acyl_Trfase/lysoPLipase"/>
</dbReference>
<dbReference type="InterPro" id="IPR001227">
    <property type="entry name" value="Ac_transferase_dom_sf"/>
</dbReference>
<dbReference type="GO" id="GO:0006633">
    <property type="term" value="P:fatty acid biosynthetic process"/>
    <property type="evidence" value="ECO:0007669"/>
    <property type="project" value="UniProtKB-UniPathway"/>
</dbReference>
<dbReference type="InterPro" id="IPR009081">
    <property type="entry name" value="PP-bd_ACP"/>
</dbReference>
<evidence type="ECO:0000256" key="8">
    <source>
        <dbReference type="ARBA" id="ARBA00022832"/>
    </source>
</evidence>
<dbReference type="InterPro" id="IPR020841">
    <property type="entry name" value="PKS_Beta-ketoAc_synthase_dom"/>
</dbReference>
<dbReference type="Gene3D" id="3.30.70.250">
    <property type="entry name" value="Malonyl-CoA ACP transacylase, ACP-binding"/>
    <property type="match status" value="2"/>
</dbReference>
<dbReference type="Pfam" id="PF00109">
    <property type="entry name" value="ketoacyl-synt"/>
    <property type="match status" value="3"/>
</dbReference>
<evidence type="ECO:0000259" key="12">
    <source>
        <dbReference type="PROSITE" id="PS52004"/>
    </source>
</evidence>
<dbReference type="Pfam" id="PF22336">
    <property type="entry name" value="RhiE-like_linker"/>
    <property type="match status" value="1"/>
</dbReference>
<evidence type="ECO:0000256" key="9">
    <source>
        <dbReference type="ARBA" id="ARBA00023098"/>
    </source>
</evidence>
<evidence type="ECO:0000313" key="14">
    <source>
        <dbReference type="Proteomes" id="UP000221980"/>
    </source>
</evidence>
<keyword evidence="10" id="KW-0511">Multifunctional enzyme</keyword>
<dbReference type="InterPro" id="IPR014031">
    <property type="entry name" value="Ketoacyl_synth_C"/>
</dbReference>
<dbReference type="InterPro" id="IPR020806">
    <property type="entry name" value="PKS_PP-bd"/>
</dbReference>
<evidence type="ECO:0000259" key="11">
    <source>
        <dbReference type="PROSITE" id="PS50075"/>
    </source>
</evidence>
<keyword evidence="5" id="KW-0597">Phosphoprotein</keyword>
<dbReference type="SMART" id="SM00823">
    <property type="entry name" value="PKS_PP"/>
    <property type="match status" value="1"/>
</dbReference>
<keyword evidence="7" id="KW-0677">Repeat</keyword>
<dbReference type="SMART" id="SM00825">
    <property type="entry name" value="PKS_KS"/>
    <property type="match status" value="3"/>
</dbReference>
<comment type="similarity">
    <text evidence="3">Belongs to the short-chain dehydrogenases/reductases (SDR) family.</text>
</comment>
<evidence type="ECO:0000256" key="2">
    <source>
        <dbReference type="ARBA" id="ARBA00005194"/>
    </source>
</evidence>
<protein>
    <submittedName>
        <fullName evidence="13">Putative hybrid polyketide-non-ribosomal peptide synthetase</fullName>
    </submittedName>
</protein>
<dbReference type="FunFam" id="3.40.47.10:FF:000042">
    <property type="entry name" value="Polyketide synthase Pks13"/>
    <property type="match status" value="2"/>
</dbReference>
<dbReference type="Pfam" id="PF08659">
    <property type="entry name" value="KR"/>
    <property type="match status" value="1"/>
</dbReference>
<dbReference type="PROSITE" id="PS50075">
    <property type="entry name" value="CARRIER"/>
    <property type="match status" value="3"/>
</dbReference>
<dbReference type="Gene3D" id="3.30.70.3290">
    <property type="match status" value="2"/>
</dbReference>
<dbReference type="PROSITE" id="PS00012">
    <property type="entry name" value="PHOSPHOPANTETHEINE"/>
    <property type="match status" value="1"/>
</dbReference>
<keyword evidence="6" id="KW-0808">Transferase</keyword>
<dbReference type="GO" id="GO:0031177">
    <property type="term" value="F:phosphopantetheine binding"/>
    <property type="evidence" value="ECO:0007669"/>
    <property type="project" value="InterPro"/>
</dbReference>
<dbReference type="Gene3D" id="3.40.50.720">
    <property type="entry name" value="NAD(P)-binding Rossmann-like Domain"/>
    <property type="match status" value="1"/>
</dbReference>
<dbReference type="SUPFAM" id="SSF52151">
    <property type="entry name" value="FabD/lysophospholipase-like"/>
    <property type="match status" value="2"/>
</dbReference>
<feature type="domain" description="Ketosynthase family 3 (KS3)" evidence="12">
    <location>
        <begin position="2080"/>
        <end position="2503"/>
    </location>
</feature>
<dbReference type="InterPro" id="IPR013968">
    <property type="entry name" value="PKS_KR"/>
</dbReference>
<evidence type="ECO:0000256" key="4">
    <source>
        <dbReference type="ARBA" id="ARBA00022450"/>
    </source>
</evidence>
<dbReference type="InterPro" id="IPR036736">
    <property type="entry name" value="ACP-like_sf"/>
</dbReference>
<dbReference type="InterPro" id="IPR016036">
    <property type="entry name" value="Malonyl_transacylase_ACP-bd"/>
</dbReference>
<organism evidence="13 14">
    <name type="scientific">Xenorhabdus miraniensis</name>
    <dbReference type="NCBI Taxonomy" id="351674"/>
    <lineage>
        <taxon>Bacteria</taxon>
        <taxon>Pseudomonadati</taxon>
        <taxon>Pseudomonadota</taxon>
        <taxon>Gammaproteobacteria</taxon>
        <taxon>Enterobacterales</taxon>
        <taxon>Morganellaceae</taxon>
        <taxon>Xenorhabdus</taxon>
    </lineage>
</organism>
<evidence type="ECO:0000256" key="1">
    <source>
        <dbReference type="ARBA" id="ARBA00004792"/>
    </source>
</evidence>
<dbReference type="Proteomes" id="UP000221980">
    <property type="component" value="Unassembled WGS sequence"/>
</dbReference>
<dbReference type="InterPro" id="IPR014030">
    <property type="entry name" value="Ketoacyl_synth_N"/>
</dbReference>
<feature type="domain" description="Carrier" evidence="11">
    <location>
        <begin position="1971"/>
        <end position="2046"/>
    </location>
</feature>
<dbReference type="GO" id="GO:0004312">
    <property type="term" value="F:fatty acid synthase activity"/>
    <property type="evidence" value="ECO:0007669"/>
    <property type="project" value="TreeGrafter"/>
</dbReference>
<dbReference type="InterPro" id="IPR036291">
    <property type="entry name" value="NAD(P)-bd_dom_sf"/>
</dbReference>
<dbReference type="InterPro" id="IPR014043">
    <property type="entry name" value="Acyl_transferase_dom"/>
</dbReference>
<comment type="pathway">
    <text evidence="1">Antibiotic biosynthesis.</text>
</comment>
<dbReference type="Gene3D" id="1.10.1200.10">
    <property type="entry name" value="ACP-like"/>
    <property type="match status" value="3"/>
</dbReference>
<dbReference type="SUPFAM" id="SSF51735">
    <property type="entry name" value="NAD(P)-binding Rossmann-fold domains"/>
    <property type="match status" value="2"/>
</dbReference>
<keyword evidence="8" id="KW-0276">Fatty acid metabolism</keyword>
<dbReference type="Gene3D" id="3.40.47.10">
    <property type="match status" value="3"/>
</dbReference>
<dbReference type="Pfam" id="PF21394">
    <property type="entry name" value="Beta-ketacyl_N"/>
    <property type="match status" value="1"/>
</dbReference>
<dbReference type="PANTHER" id="PTHR43775:SF51">
    <property type="entry name" value="INACTIVE PHENOLPHTHIOCEROL SYNTHESIS POLYKETIDE SYNTHASE TYPE I PKS1-RELATED"/>
    <property type="match status" value="1"/>
</dbReference>
<dbReference type="SMART" id="SM00822">
    <property type="entry name" value="PKS_KR"/>
    <property type="match status" value="1"/>
</dbReference>
<dbReference type="PANTHER" id="PTHR43775">
    <property type="entry name" value="FATTY ACID SYNTHASE"/>
    <property type="match status" value="1"/>
</dbReference>
<evidence type="ECO:0000256" key="5">
    <source>
        <dbReference type="ARBA" id="ARBA00022553"/>
    </source>
</evidence>
<feature type="domain" description="Ketosynthase family 3 (KS3)" evidence="12">
    <location>
        <begin position="585"/>
        <end position="1009"/>
    </location>
</feature>
<feature type="domain" description="Ketosynthase family 3 (KS3)" evidence="12">
    <location>
        <begin position="7"/>
        <end position="428"/>
    </location>
</feature>
<dbReference type="OrthoDB" id="6437095at2"/>
<keyword evidence="4" id="KW-0596">Phosphopantetheine</keyword>
<comment type="pathway">
    <text evidence="2">Lipid metabolism; fatty acid biosynthesis.</text>
</comment>
<dbReference type="GO" id="GO:0004315">
    <property type="term" value="F:3-oxoacyl-[acyl-carrier-protein] synthase activity"/>
    <property type="evidence" value="ECO:0007669"/>
    <property type="project" value="InterPro"/>
</dbReference>
<evidence type="ECO:0000256" key="6">
    <source>
        <dbReference type="ARBA" id="ARBA00022679"/>
    </source>
</evidence>
<dbReference type="SUPFAM" id="SSF53901">
    <property type="entry name" value="Thiolase-like"/>
    <property type="match status" value="3"/>
</dbReference>
<dbReference type="EMBL" id="NITZ01000011">
    <property type="protein sequence ID" value="PHM48300.1"/>
    <property type="molecule type" value="Genomic_DNA"/>
</dbReference>
<evidence type="ECO:0000256" key="10">
    <source>
        <dbReference type="ARBA" id="ARBA00023268"/>
    </source>
</evidence>
<dbReference type="InterPro" id="IPR016039">
    <property type="entry name" value="Thiolase-like"/>
</dbReference>
<dbReference type="Pfam" id="PF02801">
    <property type="entry name" value="Ketoacyl-synt_C"/>
    <property type="match status" value="3"/>
</dbReference>
<dbReference type="SUPFAM" id="SSF47336">
    <property type="entry name" value="ACP-like"/>
    <property type="match status" value="3"/>
</dbReference>
<evidence type="ECO:0000256" key="7">
    <source>
        <dbReference type="ARBA" id="ARBA00022737"/>
    </source>
</evidence>
<dbReference type="Pfam" id="PF00550">
    <property type="entry name" value="PP-binding"/>
    <property type="match status" value="3"/>
</dbReference>
<dbReference type="Pfam" id="PF00698">
    <property type="entry name" value="Acyl_transf_1"/>
    <property type="match status" value="2"/>
</dbReference>
<dbReference type="PROSITE" id="PS52004">
    <property type="entry name" value="KS3_2"/>
    <property type="match status" value="3"/>
</dbReference>
<dbReference type="SMART" id="SM00827">
    <property type="entry name" value="PKS_AT"/>
    <property type="match status" value="2"/>
</dbReference>
<dbReference type="RefSeq" id="WP_099114456.1">
    <property type="nucleotide sequence ID" value="NZ_CAWNQI010000013.1"/>
</dbReference>
<proteinExistence type="inferred from homology"/>
<sequence>MVNNLTGLEVAIVGMAGQFPGADNVHDFWEMLRDGKEGISRFTQEILENNGVSAEEYLHENYVPAKGIINNPYHFAADYFAINYSDAEKMDPQTRLMIETCWQALNHAGIDAKHYPGEIGVYAGAGNQWSWFKTLNTAFSSAAEQFHVATLNDSAFCSRISYLLNLRGPSVTIQTACSTSLVAVHTACQALQAGECEVALAGGVSVTHPHQSGYMYQEGMINSADGKTRVFDEHAGGTVFSNGVGVVVLKRLSDAIENNDRIYAVIKGSAINNDGSDKISFTAPSTLGQQNVIQAALDVAEVDPDSISYIETHGTGTLLGDPIEIAALKAVFNGSQSCAIGSVKSNVGHCDTAAGIISLIKLTLCVYFKTLVPSINFEKANKKLELEKTPFHVNTQTKNWLSKTDELITAGVSAFGVGGTNAHLVLQEFWEQMEPISTEHLNYKELPNRIEFKPLIKPDTPHHLTDEQEESVIFAEKIDIKSLTKNILDIFKIYFSNKKISQEDNFFDIGASSLDIVQLHEKINNHYAIKLSVNDFYRYTTCQKLSEKIHSLISEAPPKIINKSKKAARGKASGSEKGVFNDYPAHAIAVVGMSGRFPGSHNIQEYWKNILSGKEGISFFTDDELIDAGFPEHIFKNKHYIRAKGIIEHSLDFDKDAFGYTARESQYMDPQFRLLHEITWQVLDDAGYGNPKYRPVTGLFASSGSNYAWLDLVKDEVQDTTEQFGIGLLNDREFLTTRIAYKLNLTGPAVTVQSACSSSALAITLACQSLRVNQCDLALAGGVSVTVPIKSGYMYVNGMVNSADGHCRPFSEDASGTVFSDGIGMIALKRLEDAIKNNDHIYGVIVGYGVNNDGHEKAGFTAPNANGQSACIKQSLEMAGLSANDVEYLEAHGTATLVGDEVELEGIKEALNVTSDNPKTCHIGSVKSNIGHTDSAAGVAGVIKALLVLKNKKIPPTCHTETAHHLSLEGTRFRLINTATDWEDNSNIRTAGVSSFGIGGTNVHMTVQSISDQAGHERDRAELITLSSKSREGVIKTAEALSRFLSADVHRKALSDIAYTLQVGRGEYEYRTSFVAGNTEELNAALSGVTETNKIAEISSDHIPGIVLMFPGQGAQYINMARDLYNELSIFRMQLDECHEYLLAHFGINLLALLYDEKSQESAEKLRNTQFTQPIIFAVSYSLAKTLEALGIETNAMIGHSIGEYVAAAMAGVMTLDEALKLVAVRGLIMQECEPGAMLSVSAGREDIEPYLTDKVTLATVNSSSACVIAGPQVEVEKVQQNLMAQNYRTRLLETSHAFHTAMMKPAVEKFKQALREIKWKKPNKAYISNVTGQWITAEQANSVDYWVSHLCQTVEFHQGILTCLEQPELNTFIEVGPGRTLSTFVKQIVATNPDISVINVMRHPLEEENDRVYLLKLLGQLWMKGQSVNWPVIYQDLNPKRVSLPGYQFISEDMKLGSSGTSLSYSEKVSEIRIPKNNISEWLYGEVWQDALLPNKSSQSDVKMALCFVPDIEWCEPLCRHMNIDEKAVRFVLSGDNYTTANNVITLSAGEASHFERLFNELKENQLQPDSIIFAWPLSGSQEVKNTWFSAITLIQAWTTVGNMCDFRLLLVNTEQPESNMLNGLVKVITQEVSKCYPRLVQINPTESIEKTCEILTEELLATDERFIVRRTKEGCSKQTYERLAVNPLKEHSLLKPQGIYLITGGLGDLGLLFAEYLLKEYQATVILSGRRELPDQHEWKQAIKSHSPSFEVLQRLDKLSDLGTGNLAYYAANVADKSAMQRLLATIAEQYGELNGIICAAGVTEGNSFQGINRITLDACLPQLETKVEAYKILAELTENQPLDFCLLCSSIAAILGGLSFSAYSSVSAFADSFAQQQNKKGKPWISVNWDGWVFERNDAGDALGSSLSQLLIEPDEGIKILERVLQSPLRGQLIVSTGDLDKRFTQWVGTHLKTFDINKVNKSQRKTISKAQIVETILSVWKDFLKVAHINREDNFFELGANSLDLVQVNKRLTDALNIDISVVDMFSYPTSDLLADHITNQFGTVSTDNVQDESVEDSYDSSYPTESRVKSEAIFDKHIAIIGVAGKFPGAEDIHEFWDNLCYGKESISTMSKEELIEEGIDSALLDNPNYIRAKGIMPHSGEFDAEFFGYTPYEARQMDPQVRAMHTCSWQALQDAGISTKNNKLKIGLYAAASGNLQWLAQAMATAEGSAGQYSAMVVADKDYMSTSVSYKLNLSGPSMVISTACSSSLVAVSEAVKSLRAGECDVALAGGVSITLPIKAGYLFEEGMIYSKDGKCRPFDIQANGTVFSDGVGMVVLKPLKQAIADKDNIYATIIGSAINNDGGMKVGYTAPSTKGQIDVIQAALRDANVSSESINFIETHGTGTNLGDPIEFNALKQAFSTDKKNYCRIGSVKSNIGHLNFASGITGLIKAALSIKYRVLPPTINFARPNKEMDITNSPFIINNQYTELRDSKNPIRAGVSSFGLGGTNVHIVLEEFQVDQSKSSRQNINNRLPLILSAPDEKSLQSYKKQLKQVVQSDNQQLNVSDVAYSLMLREPMASQFVATVNNRDELIQALSSTEKDNINLSLGIKRKVVFLFPGQGVQYRAMGQDLYNNNVLFKQWCDKGFLIANNYCTTDLKALLINGSQDEHVYETEFVQPLLFIIEYALAQVLKSYGITPDVMIGHSLGEYVAATLAGVFSYEDAVRIICIRGQCMQSTAAAAMLAVMSSSEKVKEILTEDIEIALDNSSELCVVAGSDDGITQFEEICRGLLIKTKRLEIKRAFHTCYMDPVLDKYSQALREITLNKPQIDFISNVTGTWIDNNKVIASDYWVNHIRQPVRFKQSITTALENENCLFIEVGPGNGLSTFVQNHSDYGVNHACISWQSHKTRDMSHHNELIEKLALIALQGIDVNWQQEINVQQPELIHLPPTPIRGKAYPTDIKRLQALFSGNSPHVVEKEQRKEEHAKVTNTIRAANTNINLLVQERDSVITELGSIWKRILGIDSIENSDDFISLGGSSLSAVQVVAKAKAINLPINMNMLLSGQTLAEISQILNNDLKIEYKGWKFNENFSPELYPTYASCLYSAVREKLKHEHHLNCDDAIMQVSDGSHLIGIVLQQAENKVKLSNQEVNFGNMLGWPALEENYAFSYAKKFFEDYESYQSYCEKELSLGNVVIVTGSDYYLPFSPSYGLSEAEYITRPLFQDIVLEDETIPHVFVLVGKTDSGYQIYDGSFQYFGEISTQEFEKTVVGFRGLDFMASHEVFNKSRPYLVITVNCTGDFPDSRGQKELILNNLINDFRRKEEIKYNENEFTCYIGLAAIEKIIETPELLTNSTAKDLEEIFTRWNNQINSLRRFLILVKPEHAEQFESSFSFINGKMNELIASCQDNDHDKNRLNDLNLIKSELDSVIDILG</sequence>